<dbReference type="EMBL" id="LASV01000189">
    <property type="protein sequence ID" value="KKA21358.1"/>
    <property type="molecule type" value="Genomic_DNA"/>
</dbReference>
<dbReference type="STRING" id="1408163.A0A0F4YUR0"/>
<evidence type="ECO:0008006" key="4">
    <source>
        <dbReference type="Google" id="ProtNLM"/>
    </source>
</evidence>
<evidence type="ECO:0000313" key="2">
    <source>
        <dbReference type="EMBL" id="KKA21358.1"/>
    </source>
</evidence>
<dbReference type="AlphaFoldDB" id="A0A0F4YUR0"/>
<dbReference type="GeneID" id="25316955"/>
<evidence type="ECO:0000256" key="1">
    <source>
        <dbReference type="SAM" id="SignalP"/>
    </source>
</evidence>
<dbReference type="RefSeq" id="XP_013327970.1">
    <property type="nucleotide sequence ID" value="XM_013472516.1"/>
</dbReference>
<organism evidence="2 3">
    <name type="scientific">Rasamsonia emersonii (strain ATCC 16479 / CBS 393.64 / IMI 116815)</name>
    <dbReference type="NCBI Taxonomy" id="1408163"/>
    <lineage>
        <taxon>Eukaryota</taxon>
        <taxon>Fungi</taxon>
        <taxon>Dikarya</taxon>
        <taxon>Ascomycota</taxon>
        <taxon>Pezizomycotina</taxon>
        <taxon>Eurotiomycetes</taxon>
        <taxon>Eurotiomycetidae</taxon>
        <taxon>Eurotiales</taxon>
        <taxon>Trichocomaceae</taxon>
        <taxon>Rasamsonia</taxon>
    </lineage>
</organism>
<dbReference type="SUPFAM" id="SSF53474">
    <property type="entry name" value="alpha/beta-Hydrolases"/>
    <property type="match status" value="1"/>
</dbReference>
<name>A0A0F4YUR0_RASE3</name>
<protein>
    <recommendedName>
        <fullName evidence="4">Peptidase S9 prolyl oligopeptidase catalytic domain-containing protein</fullName>
    </recommendedName>
</protein>
<dbReference type="InterPro" id="IPR029058">
    <property type="entry name" value="AB_hydrolase_fold"/>
</dbReference>
<sequence length="918" mass="101836">MPVRLSVALLVVASCWLSRALHNHIAFSPLLGLGEQSPLGREAEALSFSSTWQLLGPFRTGTREATWGADPLERVGGFSNLSYEPNALFNSVLSKNGHIKWRTIHANSTRLFPGRKRAVVGLDISFPDADWAFLRSIYGWSVLQYQAWARGNLTLHGFLDQTVELVTDGLLELRIDGTWYFGGDFYGYRRAPIVVKLQPGMHVVELRLVRDVRALGGVGDPTIEVQIEAKVCHERLNVDTNSILVSETIHGRLPNSLASVNIRNDMDSPVEVLWISSLDSHYEAIMKEEKLLLAPYQSRPLVFDIILGQSPNIEFSVEIAYRSVNGGNDIQTTIPFKISLVERSPADAQRLTYLHPGGVVSYAILRPPPRSSTCLSSRRPLPVLLSLHGAGVEADSKQVREMLDAAYGLCVWMLFPSGITPWSGDDWHTWGIADIHASLDAIPSWIENVGWDGPGVALNDWIVIGHSNGAGPYADMPDYVPFNLWQDAEPLISSVLHIARSSYKHELLLDNLAGIPVMQQHGSEDDNVPAYHSRLMHELMAFTGWPSHYEELSGKGHWFEGVMTTSALLSFYDTIISQQLTPSLPLEFSIVIPHSGDMGSKGGIFVDQLQTPDQYGRIKVTRSAKDGFWRLKMHNIRRFHFSPEEARVETPTALILDDREEPFFVDLANSAQTYYFKDRFGEWTASNDTRWRNINQRYGRQVGSMDAILRSSGPFIIRTCSSDGNHVASQISRNLFQYFAADSLLLDGCNATNGSSPVMGVGNQSAEANIITIALGDMMPPAASDAFPISISGDRLRLYKEDIHDGDNHSSGCHQEDLSYDYELESGMGALFLRPLEEERLELVVWGADVAGLEHAARLVPALTGVGQPDFVILSAKCRWMGPAGVYALGFFDHSWRISAASYVGGFPINDRSPQVLY</sequence>
<dbReference type="Gene3D" id="3.40.50.1820">
    <property type="entry name" value="alpha/beta hydrolase"/>
    <property type="match status" value="1"/>
</dbReference>
<accession>A0A0F4YUR0</accession>
<keyword evidence="3" id="KW-1185">Reference proteome</keyword>
<comment type="caution">
    <text evidence="2">The sequence shown here is derived from an EMBL/GenBank/DDBJ whole genome shotgun (WGS) entry which is preliminary data.</text>
</comment>
<keyword evidence="1" id="KW-0732">Signal</keyword>
<gene>
    <name evidence="2" type="ORF">T310_4608</name>
</gene>
<proteinExistence type="predicted"/>
<dbReference type="PROSITE" id="PS51257">
    <property type="entry name" value="PROKAR_LIPOPROTEIN"/>
    <property type="match status" value="1"/>
</dbReference>
<feature type="signal peptide" evidence="1">
    <location>
        <begin position="1"/>
        <end position="20"/>
    </location>
</feature>
<feature type="chain" id="PRO_5002482187" description="Peptidase S9 prolyl oligopeptidase catalytic domain-containing protein" evidence="1">
    <location>
        <begin position="21"/>
        <end position="918"/>
    </location>
</feature>
<dbReference type="OrthoDB" id="449091at2759"/>
<evidence type="ECO:0000313" key="3">
    <source>
        <dbReference type="Proteomes" id="UP000053958"/>
    </source>
</evidence>
<dbReference type="Proteomes" id="UP000053958">
    <property type="component" value="Unassembled WGS sequence"/>
</dbReference>
<reference evidence="2 3" key="1">
    <citation type="submission" date="2015-04" db="EMBL/GenBank/DDBJ databases">
        <authorList>
            <person name="Heijne W.H."/>
            <person name="Fedorova N.D."/>
            <person name="Nierman W.C."/>
            <person name="Vollebregt A.W."/>
            <person name="Zhao Z."/>
            <person name="Wu L."/>
            <person name="Kumar M."/>
            <person name="Stam H."/>
            <person name="van den Berg M.A."/>
            <person name="Pel H.J."/>
        </authorList>
    </citation>
    <scope>NUCLEOTIDE SEQUENCE [LARGE SCALE GENOMIC DNA]</scope>
    <source>
        <strain evidence="2 3">CBS 393.64</strain>
    </source>
</reference>